<evidence type="ECO:0000256" key="6">
    <source>
        <dbReference type="ARBA" id="ARBA00023136"/>
    </source>
</evidence>
<dbReference type="Pfam" id="PF00528">
    <property type="entry name" value="BPD_transp_1"/>
    <property type="match status" value="1"/>
</dbReference>
<keyword evidence="3" id="KW-1003">Cell membrane</keyword>
<feature type="transmembrane region" description="Helical" evidence="7">
    <location>
        <begin position="80"/>
        <end position="101"/>
    </location>
</feature>
<dbReference type="InterPro" id="IPR051393">
    <property type="entry name" value="ABC_transporter_permease"/>
</dbReference>
<dbReference type="AlphaFoldDB" id="A0A6L9UE93"/>
<name>A0A6L9UE93_9HYPH</name>
<dbReference type="GO" id="GO:0005886">
    <property type="term" value="C:plasma membrane"/>
    <property type="evidence" value="ECO:0007669"/>
    <property type="project" value="UniProtKB-SubCell"/>
</dbReference>
<evidence type="ECO:0000256" key="1">
    <source>
        <dbReference type="ARBA" id="ARBA00004651"/>
    </source>
</evidence>
<feature type="transmembrane region" description="Helical" evidence="7">
    <location>
        <begin position="166"/>
        <end position="188"/>
    </location>
</feature>
<comment type="subcellular location">
    <subcellularLocation>
        <location evidence="1 7">Cell membrane</location>
        <topology evidence="1 7">Multi-pass membrane protein</topology>
    </subcellularLocation>
</comment>
<keyword evidence="4 7" id="KW-0812">Transmembrane</keyword>
<dbReference type="Proteomes" id="UP000483035">
    <property type="component" value="Unassembled WGS sequence"/>
</dbReference>
<dbReference type="InterPro" id="IPR035906">
    <property type="entry name" value="MetI-like_sf"/>
</dbReference>
<dbReference type="PANTHER" id="PTHR30193">
    <property type="entry name" value="ABC TRANSPORTER PERMEASE PROTEIN"/>
    <property type="match status" value="1"/>
</dbReference>
<dbReference type="Gene3D" id="1.10.3720.10">
    <property type="entry name" value="MetI-like"/>
    <property type="match status" value="1"/>
</dbReference>
<dbReference type="PROSITE" id="PS50928">
    <property type="entry name" value="ABC_TM1"/>
    <property type="match status" value="1"/>
</dbReference>
<keyword evidence="2 7" id="KW-0813">Transport</keyword>
<protein>
    <submittedName>
        <fullName evidence="9">ABC transporter permease subunit</fullName>
    </submittedName>
</protein>
<keyword evidence="5 7" id="KW-1133">Transmembrane helix</keyword>
<sequence length="304" mass="33921">MVALSNVRRKLQSQGVTHALFLVLPVALFLVFYLYPIISTFNLSLRSWDGFAPTQKFVGFRNYVTLAHQPRFYHAVLNNIQWLLFLLLGPTSLGLLLAALLDRGIRGEAVFRVLFFQPFTIPAVAVAAIWRWMYEPTSGLLTTVLEGIGLSGLAQNWLGDPSVVNFSLMGAMLWWTTGFAFLVFFAGLRNVPVELIEAARIEGATPWQCFWKVSFPLLWPSTIVVLGMAAVDAMRLFDIIWAMTNGGPAYASEVLATQMYDTAFGRFDMGQASAISVYLLLIAAVIILPYIYYLARKVSDNEAE</sequence>
<accession>A0A6L9UE93</accession>
<evidence type="ECO:0000256" key="4">
    <source>
        <dbReference type="ARBA" id="ARBA00022692"/>
    </source>
</evidence>
<feature type="transmembrane region" description="Helical" evidence="7">
    <location>
        <begin position="113"/>
        <end position="133"/>
    </location>
</feature>
<evidence type="ECO:0000313" key="9">
    <source>
        <dbReference type="EMBL" id="NEI72572.1"/>
    </source>
</evidence>
<feature type="domain" description="ABC transmembrane type-1" evidence="8">
    <location>
        <begin position="76"/>
        <end position="290"/>
    </location>
</feature>
<dbReference type="RefSeq" id="WP_163990109.1">
    <property type="nucleotide sequence ID" value="NZ_WUEY01000012.1"/>
</dbReference>
<dbReference type="PANTHER" id="PTHR30193:SF37">
    <property type="entry name" value="INNER MEMBRANE ABC TRANSPORTER PERMEASE PROTEIN YCJO"/>
    <property type="match status" value="1"/>
</dbReference>
<organism evidence="9 10">
    <name type="scientific">Rhizobium lusitanum</name>
    <dbReference type="NCBI Taxonomy" id="293958"/>
    <lineage>
        <taxon>Bacteria</taxon>
        <taxon>Pseudomonadati</taxon>
        <taxon>Pseudomonadota</taxon>
        <taxon>Alphaproteobacteria</taxon>
        <taxon>Hyphomicrobiales</taxon>
        <taxon>Rhizobiaceae</taxon>
        <taxon>Rhizobium/Agrobacterium group</taxon>
        <taxon>Rhizobium</taxon>
    </lineage>
</organism>
<gene>
    <name evidence="9" type="ORF">GR212_23720</name>
</gene>
<feature type="transmembrane region" description="Helical" evidence="7">
    <location>
        <begin position="275"/>
        <end position="295"/>
    </location>
</feature>
<evidence type="ECO:0000256" key="2">
    <source>
        <dbReference type="ARBA" id="ARBA00022448"/>
    </source>
</evidence>
<reference evidence="9 10" key="1">
    <citation type="submission" date="2019-12" db="EMBL/GenBank/DDBJ databases">
        <title>Rhizobium genotypes associated with high levels of biological nitrogen fixation by grain legumes in a temperate-maritime cropping system.</title>
        <authorList>
            <person name="Maluk M."/>
            <person name="Francesc Ferrando Molina F."/>
            <person name="Lopez Del Egido L."/>
            <person name="Lafos M."/>
            <person name="Langarica-Fuentes A."/>
            <person name="Gebre Yohannes G."/>
            <person name="Young M.W."/>
            <person name="Martin P."/>
            <person name="Gantlett R."/>
            <person name="Kenicer G."/>
            <person name="Hawes C."/>
            <person name="Begg G.S."/>
            <person name="Quilliam R.S."/>
            <person name="Squire G.R."/>
            <person name="Poole P.S."/>
            <person name="Young P.W."/>
            <person name="Iannetta P.M."/>
            <person name="James E.K."/>
        </authorList>
    </citation>
    <scope>NUCLEOTIDE SEQUENCE [LARGE SCALE GENOMIC DNA]</scope>
    <source>
        <strain evidence="9 10">JHI1118</strain>
    </source>
</reference>
<dbReference type="GO" id="GO:0055085">
    <property type="term" value="P:transmembrane transport"/>
    <property type="evidence" value="ECO:0007669"/>
    <property type="project" value="InterPro"/>
</dbReference>
<evidence type="ECO:0000256" key="7">
    <source>
        <dbReference type="RuleBase" id="RU363032"/>
    </source>
</evidence>
<comment type="similarity">
    <text evidence="7">Belongs to the binding-protein-dependent transport system permease family.</text>
</comment>
<evidence type="ECO:0000256" key="3">
    <source>
        <dbReference type="ARBA" id="ARBA00022475"/>
    </source>
</evidence>
<evidence type="ECO:0000313" key="10">
    <source>
        <dbReference type="Proteomes" id="UP000483035"/>
    </source>
</evidence>
<evidence type="ECO:0000259" key="8">
    <source>
        <dbReference type="PROSITE" id="PS50928"/>
    </source>
</evidence>
<feature type="transmembrane region" description="Helical" evidence="7">
    <location>
        <begin position="209"/>
        <end position="231"/>
    </location>
</feature>
<dbReference type="CDD" id="cd06261">
    <property type="entry name" value="TM_PBP2"/>
    <property type="match status" value="1"/>
</dbReference>
<comment type="caution">
    <text evidence="9">The sequence shown here is derived from an EMBL/GenBank/DDBJ whole genome shotgun (WGS) entry which is preliminary data.</text>
</comment>
<evidence type="ECO:0000256" key="5">
    <source>
        <dbReference type="ARBA" id="ARBA00022989"/>
    </source>
</evidence>
<dbReference type="SUPFAM" id="SSF161098">
    <property type="entry name" value="MetI-like"/>
    <property type="match status" value="1"/>
</dbReference>
<proteinExistence type="inferred from homology"/>
<dbReference type="EMBL" id="WUEY01000012">
    <property type="protein sequence ID" value="NEI72572.1"/>
    <property type="molecule type" value="Genomic_DNA"/>
</dbReference>
<keyword evidence="6 7" id="KW-0472">Membrane</keyword>
<feature type="transmembrane region" description="Helical" evidence="7">
    <location>
        <begin position="20"/>
        <end position="38"/>
    </location>
</feature>
<dbReference type="InterPro" id="IPR000515">
    <property type="entry name" value="MetI-like"/>
</dbReference>